<name>A0ABP8DQC3_9ACTN</name>
<organism evidence="2 3">
    <name type="scientific">Dactylosporangium darangshiense</name>
    <dbReference type="NCBI Taxonomy" id="579108"/>
    <lineage>
        <taxon>Bacteria</taxon>
        <taxon>Bacillati</taxon>
        <taxon>Actinomycetota</taxon>
        <taxon>Actinomycetes</taxon>
        <taxon>Micromonosporales</taxon>
        <taxon>Micromonosporaceae</taxon>
        <taxon>Dactylosporangium</taxon>
    </lineage>
</organism>
<proteinExistence type="predicted"/>
<sequence length="75" mass="7154">MAAGGVDVVVAAHGGASCGIIRDRGAAVGGGIDALLIAIGELDPAVRGGNTETGDAPIAADPVGRARQGKVANVH</sequence>
<evidence type="ECO:0000313" key="2">
    <source>
        <dbReference type="EMBL" id="GAA4261611.1"/>
    </source>
</evidence>
<comment type="caution">
    <text evidence="2">The sequence shown here is derived from an EMBL/GenBank/DDBJ whole genome shotgun (WGS) entry which is preliminary data.</text>
</comment>
<keyword evidence="3" id="KW-1185">Reference proteome</keyword>
<dbReference type="Proteomes" id="UP001500620">
    <property type="component" value="Unassembled WGS sequence"/>
</dbReference>
<evidence type="ECO:0000313" key="3">
    <source>
        <dbReference type="Proteomes" id="UP001500620"/>
    </source>
</evidence>
<evidence type="ECO:0000256" key="1">
    <source>
        <dbReference type="SAM" id="MobiDB-lite"/>
    </source>
</evidence>
<dbReference type="EMBL" id="BAABAT010000046">
    <property type="protein sequence ID" value="GAA4261611.1"/>
    <property type="molecule type" value="Genomic_DNA"/>
</dbReference>
<reference evidence="3" key="1">
    <citation type="journal article" date="2019" name="Int. J. Syst. Evol. Microbiol.">
        <title>The Global Catalogue of Microorganisms (GCM) 10K type strain sequencing project: providing services to taxonomists for standard genome sequencing and annotation.</title>
        <authorList>
            <consortium name="The Broad Institute Genomics Platform"/>
            <consortium name="The Broad Institute Genome Sequencing Center for Infectious Disease"/>
            <person name="Wu L."/>
            <person name="Ma J."/>
        </authorList>
    </citation>
    <scope>NUCLEOTIDE SEQUENCE [LARGE SCALE GENOMIC DNA]</scope>
    <source>
        <strain evidence="3">JCM 17441</strain>
    </source>
</reference>
<feature type="region of interest" description="Disordered" evidence="1">
    <location>
        <begin position="49"/>
        <end position="75"/>
    </location>
</feature>
<protein>
    <submittedName>
        <fullName evidence="2">Uncharacterized protein</fullName>
    </submittedName>
</protein>
<accession>A0ABP8DQC3</accession>
<gene>
    <name evidence="2" type="ORF">GCM10022255_094880</name>
</gene>